<feature type="coiled-coil region" evidence="7">
    <location>
        <begin position="137"/>
        <end position="193"/>
    </location>
</feature>
<feature type="compositionally biased region" description="Basic and acidic residues" evidence="8">
    <location>
        <begin position="480"/>
        <end position="495"/>
    </location>
</feature>
<evidence type="ECO:0000256" key="1">
    <source>
        <dbReference type="ARBA" id="ARBA00004138"/>
    </source>
</evidence>
<dbReference type="GO" id="GO:0036064">
    <property type="term" value="C:ciliary basal body"/>
    <property type="evidence" value="ECO:0007669"/>
    <property type="project" value="TreeGrafter"/>
</dbReference>
<protein>
    <recommendedName>
        <fullName evidence="3">Cilia- and flagella-associated protein 157</fullName>
    </recommendedName>
</protein>
<evidence type="ECO:0000313" key="10">
    <source>
        <dbReference type="Proteomes" id="UP000748531"/>
    </source>
</evidence>
<dbReference type="PANTHER" id="PTHR31954">
    <property type="entry name" value="CILIA- AND FLAGELLA-ASSOCIATED PROTEIN 157"/>
    <property type="match status" value="1"/>
</dbReference>
<dbReference type="PANTHER" id="PTHR31954:SF1">
    <property type="entry name" value="CILIA- AND FLAGELLA-ASSOCIATED PROTEIN 157"/>
    <property type="match status" value="1"/>
</dbReference>
<dbReference type="EMBL" id="LUCH01001754">
    <property type="protein sequence ID" value="KAF5402537.1"/>
    <property type="molecule type" value="Genomic_DNA"/>
</dbReference>
<evidence type="ECO:0000256" key="7">
    <source>
        <dbReference type="SAM" id="Coils"/>
    </source>
</evidence>
<evidence type="ECO:0000256" key="3">
    <source>
        <dbReference type="ARBA" id="ARBA00014087"/>
    </source>
</evidence>
<organism evidence="9 10">
    <name type="scientific">Paragonimus heterotremus</name>
    <dbReference type="NCBI Taxonomy" id="100268"/>
    <lineage>
        <taxon>Eukaryota</taxon>
        <taxon>Metazoa</taxon>
        <taxon>Spiralia</taxon>
        <taxon>Lophotrochozoa</taxon>
        <taxon>Platyhelminthes</taxon>
        <taxon>Trematoda</taxon>
        <taxon>Digenea</taxon>
        <taxon>Plagiorchiida</taxon>
        <taxon>Troglotremata</taxon>
        <taxon>Troglotrematidae</taxon>
        <taxon>Paragonimus</taxon>
    </lineage>
</organism>
<gene>
    <name evidence="9" type="ORF">PHET_03759</name>
</gene>
<feature type="compositionally biased region" description="Acidic residues" evidence="8">
    <location>
        <begin position="496"/>
        <end position="507"/>
    </location>
</feature>
<dbReference type="Proteomes" id="UP000748531">
    <property type="component" value="Unassembled WGS sequence"/>
</dbReference>
<dbReference type="OrthoDB" id="166611at2759"/>
<evidence type="ECO:0000256" key="4">
    <source>
        <dbReference type="ARBA" id="ARBA00023054"/>
    </source>
</evidence>
<dbReference type="InterPro" id="IPR038844">
    <property type="entry name" value="CFAP157"/>
</dbReference>
<evidence type="ECO:0000256" key="8">
    <source>
        <dbReference type="SAM" id="MobiDB-lite"/>
    </source>
</evidence>
<accession>A0A8J4TGT4</accession>
<feature type="region of interest" description="Disordered" evidence="8">
    <location>
        <begin position="469"/>
        <end position="507"/>
    </location>
</feature>
<comment type="similarity">
    <text evidence="2">Belongs to the CFAP157 family.</text>
</comment>
<feature type="region of interest" description="Disordered" evidence="8">
    <location>
        <begin position="11"/>
        <end position="32"/>
    </location>
</feature>
<comment type="subcellular location">
    <subcellularLocation>
        <location evidence="1">Cell projection</location>
        <location evidence="1">Cilium</location>
    </subcellularLocation>
</comment>
<comment type="caution">
    <text evidence="9">The sequence shown here is derived from an EMBL/GenBank/DDBJ whole genome shotgun (WGS) entry which is preliminary data.</text>
</comment>
<dbReference type="AlphaFoldDB" id="A0A8J4TGT4"/>
<proteinExistence type="inferred from homology"/>
<dbReference type="GO" id="GO:0008017">
    <property type="term" value="F:microtubule binding"/>
    <property type="evidence" value="ECO:0007669"/>
    <property type="project" value="TreeGrafter"/>
</dbReference>
<feature type="coiled-coil region" evidence="7">
    <location>
        <begin position="312"/>
        <end position="339"/>
    </location>
</feature>
<evidence type="ECO:0000256" key="5">
    <source>
        <dbReference type="ARBA" id="ARBA00023069"/>
    </source>
</evidence>
<keyword evidence="4 7" id="KW-0175">Coiled coil</keyword>
<evidence type="ECO:0000256" key="2">
    <source>
        <dbReference type="ARBA" id="ARBA00010841"/>
    </source>
</evidence>
<keyword evidence="10" id="KW-1185">Reference proteome</keyword>
<keyword evidence="6" id="KW-0966">Cell projection</keyword>
<evidence type="ECO:0000256" key="6">
    <source>
        <dbReference type="ARBA" id="ARBA00023273"/>
    </source>
</evidence>
<evidence type="ECO:0000313" key="9">
    <source>
        <dbReference type="EMBL" id="KAF5402537.1"/>
    </source>
</evidence>
<name>A0A8J4TGT4_9TREM</name>
<keyword evidence="5" id="KW-0969">Cilium</keyword>
<sequence>MRLLTTVSVLQPPKRKSGSRSRTGNGPRSAAASIGSSTLLQELGDDAIAALGRDYYVLVIRQLERRVNALRSYSDELAIEEERLLLEGHAIDADKRAQFKKLKARFEEQINESADLVERIHGKHAVHKTEKVKWIAREQELEMLKRMTEEQLEAENQALADELNALEVFRANRDQLLIQYKGLEIHLAKLKSDYKAAVRKLDEKDLTYRSRLKKAASRRITEVASEFRTTSYQRTESTFKRMLAENVSIEEQLTKMANGVARLSSENVELNEAFHTLLAEQIRLEQDQIKIATRSSAAMKLTHLLTIHRNQLDDLIEEADEGQTALDQLESECMQLEAEEVYLSKCIHTIRTKCEDKQDRLCAVHGRLKSRGDWIGQTSNTIAQATRFVQALITERPSTEVKGNEEEGTIEQQTTEKTKAVIQSVLNTLMSVKETGKSRSKTAVISNEHTVTTIDSLNFVLTVEQDSSYEFTSSEDDDDSRNSEISDPHSSRAEDTELEISEPEEDQPVSFVALENDTQVGQTQKIESISSPTSHDVQNDTNAEAVLSLGQNMPVRFERLDKIWSELHVSNLEHYGPASKEWRTILAFLAANRDIWSADLCSRNLRFGGGCLRPGDLKIVPTASIIIPSKKQQLFALKRSRTKKTNFLRSDDKGSVIEQNKK</sequence>
<reference evidence="9" key="1">
    <citation type="submission" date="2019-05" db="EMBL/GenBank/DDBJ databases">
        <title>Annotation for the trematode Paragonimus heterotremus.</title>
        <authorList>
            <person name="Choi Y.-J."/>
        </authorList>
    </citation>
    <scope>NUCLEOTIDE SEQUENCE</scope>
    <source>
        <strain evidence="9">LC</strain>
    </source>
</reference>